<proteinExistence type="predicted"/>
<evidence type="ECO:0000256" key="1">
    <source>
        <dbReference type="SAM" id="MobiDB-lite"/>
    </source>
</evidence>
<sequence length="44" mass="4953">MVHVREHQALAPSAPLRKPRQSRPSRNPPPNPKVSTERENGNSQ</sequence>
<dbReference type="AlphaFoldDB" id="A0AAV1VI90"/>
<feature type="compositionally biased region" description="Basic and acidic residues" evidence="1">
    <location>
        <begin position="35"/>
        <end position="44"/>
    </location>
</feature>
<feature type="region of interest" description="Disordered" evidence="1">
    <location>
        <begin position="1"/>
        <end position="44"/>
    </location>
</feature>
<gene>
    <name evidence="2" type="ORF">PM001_LOCUS31207</name>
</gene>
<organism evidence="2 3">
    <name type="scientific">Peronospora matthiolae</name>
    <dbReference type="NCBI Taxonomy" id="2874970"/>
    <lineage>
        <taxon>Eukaryota</taxon>
        <taxon>Sar</taxon>
        <taxon>Stramenopiles</taxon>
        <taxon>Oomycota</taxon>
        <taxon>Peronosporomycetes</taxon>
        <taxon>Peronosporales</taxon>
        <taxon>Peronosporaceae</taxon>
        <taxon>Peronospora</taxon>
    </lineage>
</organism>
<dbReference type="Proteomes" id="UP001162060">
    <property type="component" value="Unassembled WGS sequence"/>
</dbReference>
<evidence type="ECO:0000313" key="2">
    <source>
        <dbReference type="EMBL" id="CAK7946057.1"/>
    </source>
</evidence>
<protein>
    <submittedName>
        <fullName evidence="2">Uncharacterized protein</fullName>
    </submittedName>
</protein>
<accession>A0AAV1VI90</accession>
<comment type="caution">
    <text evidence="2">The sequence shown here is derived from an EMBL/GenBank/DDBJ whole genome shotgun (WGS) entry which is preliminary data.</text>
</comment>
<evidence type="ECO:0000313" key="3">
    <source>
        <dbReference type="Proteomes" id="UP001162060"/>
    </source>
</evidence>
<dbReference type="EMBL" id="CAKLBY020000340">
    <property type="protein sequence ID" value="CAK7946057.1"/>
    <property type="molecule type" value="Genomic_DNA"/>
</dbReference>
<name>A0AAV1VI90_9STRA</name>
<reference evidence="2" key="1">
    <citation type="submission" date="2024-01" db="EMBL/GenBank/DDBJ databases">
        <authorList>
            <person name="Webb A."/>
        </authorList>
    </citation>
    <scope>NUCLEOTIDE SEQUENCE</scope>
    <source>
        <strain evidence="2">Pm1</strain>
    </source>
</reference>